<dbReference type="InterPro" id="IPR005829">
    <property type="entry name" value="Sugar_transporter_CS"/>
</dbReference>
<evidence type="ECO:0000259" key="6">
    <source>
        <dbReference type="PROSITE" id="PS50850"/>
    </source>
</evidence>
<feature type="transmembrane region" description="Helical" evidence="5">
    <location>
        <begin position="89"/>
        <end position="110"/>
    </location>
</feature>
<dbReference type="OMA" id="ITIPRIC"/>
<keyword evidence="2 5" id="KW-0812">Transmembrane</keyword>
<feature type="transmembrane region" description="Helical" evidence="5">
    <location>
        <begin position="63"/>
        <end position="83"/>
    </location>
</feature>
<keyword evidence="7" id="KW-1185">Reference proteome</keyword>
<dbReference type="RefSeq" id="XP_018019159.1">
    <property type="nucleotide sequence ID" value="XM_018163670.1"/>
</dbReference>
<evidence type="ECO:0000313" key="7">
    <source>
        <dbReference type="Proteomes" id="UP000694843"/>
    </source>
</evidence>
<dbReference type="GO" id="GO:0022857">
    <property type="term" value="F:transmembrane transporter activity"/>
    <property type="evidence" value="ECO:0007669"/>
    <property type="project" value="InterPro"/>
</dbReference>
<dbReference type="InterPro" id="IPR020846">
    <property type="entry name" value="MFS_dom"/>
</dbReference>
<evidence type="ECO:0000256" key="2">
    <source>
        <dbReference type="ARBA" id="ARBA00022692"/>
    </source>
</evidence>
<dbReference type="GeneID" id="108675641"/>
<feature type="transmembrane region" description="Helical" evidence="5">
    <location>
        <begin position="230"/>
        <end position="252"/>
    </location>
</feature>
<evidence type="ECO:0000256" key="1">
    <source>
        <dbReference type="ARBA" id="ARBA00004141"/>
    </source>
</evidence>
<accession>A0A8B7NZA4</accession>
<dbReference type="InterPro" id="IPR050549">
    <property type="entry name" value="MFS_Trehalose_Transporter"/>
</dbReference>
<dbReference type="Proteomes" id="UP000694843">
    <property type="component" value="Unplaced"/>
</dbReference>
<dbReference type="PROSITE" id="PS50850">
    <property type="entry name" value="MFS"/>
    <property type="match status" value="1"/>
</dbReference>
<name>A0A8B7NZA4_HYAAZ</name>
<organism evidence="7 8">
    <name type="scientific">Hyalella azteca</name>
    <name type="common">Amphipod</name>
    <dbReference type="NCBI Taxonomy" id="294128"/>
    <lineage>
        <taxon>Eukaryota</taxon>
        <taxon>Metazoa</taxon>
        <taxon>Ecdysozoa</taxon>
        <taxon>Arthropoda</taxon>
        <taxon>Crustacea</taxon>
        <taxon>Multicrustacea</taxon>
        <taxon>Malacostraca</taxon>
        <taxon>Eumalacostraca</taxon>
        <taxon>Peracarida</taxon>
        <taxon>Amphipoda</taxon>
        <taxon>Senticaudata</taxon>
        <taxon>Talitrida</taxon>
        <taxon>Talitroidea</taxon>
        <taxon>Hyalellidae</taxon>
        <taxon>Hyalella</taxon>
    </lineage>
</organism>
<comment type="subcellular location">
    <subcellularLocation>
        <location evidence="1">Membrane</location>
        <topology evidence="1">Multi-pass membrane protein</topology>
    </subcellularLocation>
</comment>
<dbReference type="AlphaFoldDB" id="A0A8B7NZA4"/>
<evidence type="ECO:0000256" key="4">
    <source>
        <dbReference type="ARBA" id="ARBA00023136"/>
    </source>
</evidence>
<keyword evidence="3 5" id="KW-1133">Transmembrane helix</keyword>
<evidence type="ECO:0000256" key="3">
    <source>
        <dbReference type="ARBA" id="ARBA00022989"/>
    </source>
</evidence>
<dbReference type="PROSITE" id="PS00217">
    <property type="entry name" value="SUGAR_TRANSPORT_2"/>
    <property type="match status" value="1"/>
</dbReference>
<feature type="domain" description="Major facilitator superfamily (MFS) profile" evidence="6">
    <location>
        <begin position="1"/>
        <end position="290"/>
    </location>
</feature>
<dbReference type="PANTHER" id="PTHR48021:SF1">
    <property type="entry name" value="GH07001P-RELATED"/>
    <property type="match status" value="1"/>
</dbReference>
<dbReference type="InterPro" id="IPR005828">
    <property type="entry name" value="MFS_sugar_transport-like"/>
</dbReference>
<gene>
    <name evidence="8" type="primary">LOC108675641</name>
</gene>
<protein>
    <submittedName>
        <fullName evidence="8">Sugar transporter ERD6-like 4</fullName>
    </submittedName>
</protein>
<dbReference type="KEGG" id="hazt:108675641"/>
<keyword evidence="4 5" id="KW-0472">Membrane</keyword>
<dbReference type="SUPFAM" id="SSF103473">
    <property type="entry name" value="MFS general substrate transporter"/>
    <property type="match status" value="1"/>
</dbReference>
<feature type="transmembrane region" description="Helical" evidence="5">
    <location>
        <begin position="34"/>
        <end position="56"/>
    </location>
</feature>
<dbReference type="PANTHER" id="PTHR48021">
    <property type="match status" value="1"/>
</dbReference>
<sequence>MVMDSQPTSVRSSMLMDNQQALARGVVVMDSEELSWFLSAYAMGALLGALGSGILMDAAGRRGALLAAAVPALLGGLMTGRGTNVSMLALGRGITGLFIGLSSAAGCAYVGEIASRDIRGKLGSFYELARAIGVLLGMLAGEFTTWQHLALICTSPTLLYAALVYCCKESPAYLLLKGRETEARAALQHFRGADYCIDHEIRAVQESQKEAKKTTLKLADLKKAHIYKPIIITLTIGAFTSLCGIGVLTANLSTIFKNSHASQMQVTALRMRGSEDCRAAQCACAGQSTL</sequence>
<evidence type="ECO:0000313" key="8">
    <source>
        <dbReference type="RefSeq" id="XP_018019159.1"/>
    </source>
</evidence>
<proteinExistence type="predicted"/>
<dbReference type="OrthoDB" id="6355042at2759"/>
<dbReference type="GO" id="GO:0016020">
    <property type="term" value="C:membrane"/>
    <property type="evidence" value="ECO:0007669"/>
    <property type="project" value="UniProtKB-SubCell"/>
</dbReference>
<dbReference type="PROSITE" id="PS00216">
    <property type="entry name" value="SUGAR_TRANSPORT_1"/>
    <property type="match status" value="1"/>
</dbReference>
<dbReference type="InterPro" id="IPR036259">
    <property type="entry name" value="MFS_trans_sf"/>
</dbReference>
<evidence type="ECO:0000256" key="5">
    <source>
        <dbReference type="SAM" id="Phobius"/>
    </source>
</evidence>
<reference evidence="8" key="1">
    <citation type="submission" date="2025-08" db="UniProtKB">
        <authorList>
            <consortium name="RefSeq"/>
        </authorList>
    </citation>
    <scope>IDENTIFICATION</scope>
    <source>
        <tissue evidence="8">Whole organism</tissue>
    </source>
</reference>
<dbReference type="Pfam" id="PF00083">
    <property type="entry name" value="Sugar_tr"/>
    <property type="match status" value="1"/>
</dbReference>
<dbReference type="Gene3D" id="1.20.1250.20">
    <property type="entry name" value="MFS general substrate transporter like domains"/>
    <property type="match status" value="1"/>
</dbReference>